<evidence type="ECO:0000313" key="5">
    <source>
        <dbReference type="Proteomes" id="UP001597508"/>
    </source>
</evidence>
<dbReference type="InterPro" id="IPR026444">
    <property type="entry name" value="Secre_tail"/>
</dbReference>
<dbReference type="Pfam" id="PF18962">
    <property type="entry name" value="Por_Secre_tail"/>
    <property type="match status" value="1"/>
</dbReference>
<dbReference type="InterPro" id="IPR042307">
    <property type="entry name" value="Reeler_sf"/>
</dbReference>
<name>A0ABW5LNS5_9FLAO</name>
<evidence type="ECO:0000259" key="3">
    <source>
        <dbReference type="Pfam" id="PF18962"/>
    </source>
</evidence>
<dbReference type="Gene3D" id="2.60.40.4060">
    <property type="entry name" value="Reeler domain"/>
    <property type="match status" value="1"/>
</dbReference>
<evidence type="ECO:0000313" key="4">
    <source>
        <dbReference type="EMBL" id="MFD2565936.1"/>
    </source>
</evidence>
<dbReference type="NCBIfam" id="TIGR04183">
    <property type="entry name" value="Por_Secre_tail"/>
    <property type="match status" value="1"/>
</dbReference>
<keyword evidence="1 2" id="KW-0732">Signal</keyword>
<evidence type="ECO:0000256" key="1">
    <source>
        <dbReference type="ARBA" id="ARBA00022729"/>
    </source>
</evidence>
<gene>
    <name evidence="4" type="ORF">ACFSRZ_01055</name>
</gene>
<reference evidence="5" key="1">
    <citation type="journal article" date="2019" name="Int. J. Syst. Evol. Microbiol.">
        <title>The Global Catalogue of Microorganisms (GCM) 10K type strain sequencing project: providing services to taxonomists for standard genome sequencing and annotation.</title>
        <authorList>
            <consortium name="The Broad Institute Genomics Platform"/>
            <consortium name="The Broad Institute Genome Sequencing Center for Infectious Disease"/>
            <person name="Wu L."/>
            <person name="Ma J."/>
        </authorList>
    </citation>
    <scope>NUCLEOTIDE SEQUENCE [LARGE SCALE GENOMIC DNA]</scope>
    <source>
        <strain evidence="5">KCTC 52127</strain>
    </source>
</reference>
<dbReference type="Proteomes" id="UP001597508">
    <property type="component" value="Unassembled WGS sequence"/>
</dbReference>
<dbReference type="CDD" id="cd08544">
    <property type="entry name" value="Reeler"/>
    <property type="match status" value="1"/>
</dbReference>
<feature type="chain" id="PRO_5045930076" evidence="2">
    <location>
        <begin position="26"/>
        <end position="259"/>
    </location>
</feature>
<dbReference type="EMBL" id="JBHULH010000001">
    <property type="protein sequence ID" value="MFD2565936.1"/>
    <property type="molecule type" value="Genomic_DNA"/>
</dbReference>
<feature type="domain" description="Secretion system C-terminal sorting" evidence="3">
    <location>
        <begin position="187"/>
        <end position="255"/>
    </location>
</feature>
<sequence>MKKNYLFKLTLFFIPVLALFLMSNAGGRFAPASGSPGDGGATCVACHNGGNFNASATITTNIPVTGYELNTVYNVTVTANSTAPAHGFQLTAERDSDNGKMGTLIAGSGSQLVNSDGNITHTNPNQSSWTFSWRSPTTDEGTVSFYAAVNAANGNGQAFDGSDQVVTTSSSSPSLSISEARLLKFEMYPNPSSDEVTIQLPSGTEKAKVGVFDYTGRLISSQEVTSSNRKVDVTNLVSGIYIIRVTADNKIGAQRFIKS</sequence>
<accession>A0ABW5LNS5</accession>
<dbReference type="NCBIfam" id="NF041895">
    <property type="entry name" value="choice_anch_V"/>
    <property type="match status" value="1"/>
</dbReference>
<evidence type="ECO:0000256" key="2">
    <source>
        <dbReference type="SAM" id="SignalP"/>
    </source>
</evidence>
<feature type="signal peptide" evidence="2">
    <location>
        <begin position="1"/>
        <end position="25"/>
    </location>
</feature>
<dbReference type="RefSeq" id="WP_379664661.1">
    <property type="nucleotide sequence ID" value="NZ_JBHULH010000001.1"/>
</dbReference>
<proteinExistence type="predicted"/>
<organism evidence="4 5">
    <name type="scientific">Pseudotenacibaculum haliotis</name>
    <dbReference type="NCBI Taxonomy" id="1862138"/>
    <lineage>
        <taxon>Bacteria</taxon>
        <taxon>Pseudomonadati</taxon>
        <taxon>Bacteroidota</taxon>
        <taxon>Flavobacteriia</taxon>
        <taxon>Flavobacteriales</taxon>
        <taxon>Flavobacteriaceae</taxon>
        <taxon>Pseudotenacibaculum</taxon>
    </lineage>
</organism>
<comment type="caution">
    <text evidence="4">The sequence shown here is derived from an EMBL/GenBank/DDBJ whole genome shotgun (WGS) entry which is preliminary data.</text>
</comment>
<protein>
    <submittedName>
        <fullName evidence="4">Choice-of-anchor V domain-containing protein</fullName>
    </submittedName>
</protein>
<dbReference type="InterPro" id="IPR002861">
    <property type="entry name" value="Reeler_dom"/>
</dbReference>
<keyword evidence="5" id="KW-1185">Reference proteome</keyword>